<accession>A0ABX1YC51</accession>
<comment type="caution">
    <text evidence="1">The sequence shown here is derived from an EMBL/GenBank/DDBJ whole genome shotgun (WGS) entry which is preliminary data.</text>
</comment>
<proteinExistence type="predicted"/>
<gene>
    <name evidence="1" type="ORF">GC101_04340</name>
</gene>
<organism evidence="1 2">
    <name type="scientific">Paenibacillus phytohabitans</name>
    <dbReference type="NCBI Taxonomy" id="2654978"/>
    <lineage>
        <taxon>Bacteria</taxon>
        <taxon>Bacillati</taxon>
        <taxon>Bacillota</taxon>
        <taxon>Bacilli</taxon>
        <taxon>Bacillales</taxon>
        <taxon>Paenibacillaceae</taxon>
        <taxon>Paenibacillus</taxon>
    </lineage>
</organism>
<dbReference type="Proteomes" id="UP000596857">
    <property type="component" value="Unassembled WGS sequence"/>
</dbReference>
<dbReference type="EMBL" id="WHOB01000016">
    <property type="protein sequence ID" value="NOU78104.1"/>
    <property type="molecule type" value="Genomic_DNA"/>
</dbReference>
<dbReference type="RefSeq" id="WP_171716221.1">
    <property type="nucleotide sequence ID" value="NZ_WHOB01000016.1"/>
</dbReference>
<evidence type="ECO:0000313" key="1">
    <source>
        <dbReference type="EMBL" id="NOU78104.1"/>
    </source>
</evidence>
<keyword evidence="2" id="KW-1185">Reference proteome</keyword>
<protein>
    <submittedName>
        <fullName evidence="1">Uncharacterized protein</fullName>
    </submittedName>
</protein>
<evidence type="ECO:0000313" key="2">
    <source>
        <dbReference type="Proteomes" id="UP000596857"/>
    </source>
</evidence>
<reference evidence="1 2" key="1">
    <citation type="submission" date="2019-10" db="EMBL/GenBank/DDBJ databases">
        <title>Description of Paenibacillus terricola sp. nov.</title>
        <authorList>
            <person name="Carlier A."/>
            <person name="Qi S."/>
        </authorList>
    </citation>
    <scope>NUCLEOTIDE SEQUENCE [LARGE SCALE GENOMIC DNA]</scope>
    <source>
        <strain evidence="1 2">LMG 31459</strain>
    </source>
</reference>
<sequence length="165" mass="18763">MYNEDAGADPKNHHRDLWDTYEALAGFMGAQLIEHPFPQTMGSLVSLELMTKFHTSLLAERLLLNSGFCHEAYCILRLMLEYTITLKFILLLPEERAMRYLDDTSAASRPFDFDIPLMADETHMQEWLRIIEHPLPGCSSPLEAGDLLAKSCKLTSLMLETGRNS</sequence>
<name>A0ABX1YC51_9BACL</name>